<dbReference type="Pfam" id="PF04157">
    <property type="entry name" value="EAP30"/>
    <property type="match status" value="1"/>
</dbReference>
<dbReference type="PANTHER" id="PTHR12806">
    <property type="entry name" value="EAP30 SUBUNIT OF ELL COMPLEX"/>
    <property type="match status" value="1"/>
</dbReference>
<comment type="similarity">
    <text evidence="1">Belongs to the SNF8 family.</text>
</comment>
<dbReference type="AlphaFoldDB" id="A0AAD7BW07"/>
<comment type="caution">
    <text evidence="2">The sequence shown here is derived from an EMBL/GenBank/DDBJ whole genome shotgun (WGS) entry which is preliminary data.</text>
</comment>
<proteinExistence type="inferred from homology"/>
<accession>A0AAD7BW07</accession>
<keyword evidence="3" id="KW-1185">Reference proteome</keyword>
<gene>
    <name evidence="2" type="ORF">FB45DRAFT_745123</name>
</gene>
<dbReference type="FunFam" id="1.10.10.10:FF:000085">
    <property type="entry name" value="Vacuolar-sorting protein SNF8"/>
    <property type="match status" value="1"/>
</dbReference>
<dbReference type="Gene3D" id="1.10.10.10">
    <property type="entry name" value="Winged helix-like DNA-binding domain superfamily/Winged helix DNA-binding domain"/>
    <property type="match status" value="2"/>
</dbReference>
<dbReference type="Proteomes" id="UP001221142">
    <property type="component" value="Unassembled WGS sequence"/>
</dbReference>
<sequence>MHRRGVGLAAFDRQEQSKRSFAELSTQLSKSQVDNLHAQLNQFRTALAGFAATHRDSIRKDPAFRHAFQQMCSSIGVDPLAGPRKGGWWAEMLGLGDWQYELGVQIVDVCVSTRERNGGLIEMDELLRLVSKLRGVAGGGITEDDVVRSIKTLQPLGVGYQVITLADGRKMVRSVVKELDEDQAVVLAIAQQEGGRIIPDILVTRQGWTRARASAALENMLLRDGLCWVDEQDEECGRAYWVISVMKL</sequence>
<name>A0AAD7BW07_9AGAR</name>
<dbReference type="GO" id="GO:0000814">
    <property type="term" value="C:ESCRT II complex"/>
    <property type="evidence" value="ECO:0007669"/>
    <property type="project" value="InterPro"/>
</dbReference>
<protein>
    <submittedName>
        <fullName evidence="2">EAP30/Vps36 family-domain-containing protein</fullName>
    </submittedName>
</protein>
<evidence type="ECO:0000313" key="2">
    <source>
        <dbReference type="EMBL" id="KAJ7632396.1"/>
    </source>
</evidence>
<dbReference type="InterPro" id="IPR040608">
    <property type="entry name" value="Snf8/Vps36"/>
</dbReference>
<dbReference type="PANTHER" id="PTHR12806:SF0">
    <property type="entry name" value="VACUOLAR-SORTING PROTEIN SNF8"/>
    <property type="match status" value="1"/>
</dbReference>
<dbReference type="InterPro" id="IPR036388">
    <property type="entry name" value="WH-like_DNA-bd_sf"/>
</dbReference>
<dbReference type="InterPro" id="IPR036390">
    <property type="entry name" value="WH_DNA-bd_sf"/>
</dbReference>
<evidence type="ECO:0000256" key="1">
    <source>
        <dbReference type="ARBA" id="ARBA00009834"/>
    </source>
</evidence>
<dbReference type="EMBL" id="JARKIF010000008">
    <property type="protein sequence ID" value="KAJ7632396.1"/>
    <property type="molecule type" value="Genomic_DNA"/>
</dbReference>
<dbReference type="GO" id="GO:0043328">
    <property type="term" value="P:protein transport to vacuole involved in ubiquitin-dependent protein catabolic process via the multivesicular body sorting pathway"/>
    <property type="evidence" value="ECO:0007669"/>
    <property type="project" value="TreeGrafter"/>
</dbReference>
<dbReference type="InterPro" id="IPR016689">
    <property type="entry name" value="ESCRT-2_cplx_Snf8"/>
</dbReference>
<organism evidence="2 3">
    <name type="scientific">Roridomyces roridus</name>
    <dbReference type="NCBI Taxonomy" id="1738132"/>
    <lineage>
        <taxon>Eukaryota</taxon>
        <taxon>Fungi</taxon>
        <taxon>Dikarya</taxon>
        <taxon>Basidiomycota</taxon>
        <taxon>Agaricomycotina</taxon>
        <taxon>Agaricomycetes</taxon>
        <taxon>Agaricomycetidae</taxon>
        <taxon>Agaricales</taxon>
        <taxon>Marasmiineae</taxon>
        <taxon>Mycenaceae</taxon>
        <taxon>Roridomyces</taxon>
    </lineage>
</organism>
<evidence type="ECO:0000313" key="3">
    <source>
        <dbReference type="Proteomes" id="UP001221142"/>
    </source>
</evidence>
<reference evidence="2" key="1">
    <citation type="submission" date="2023-03" db="EMBL/GenBank/DDBJ databases">
        <title>Massive genome expansion in bonnet fungi (Mycena s.s.) driven by repeated elements and novel gene families across ecological guilds.</title>
        <authorList>
            <consortium name="Lawrence Berkeley National Laboratory"/>
            <person name="Harder C.B."/>
            <person name="Miyauchi S."/>
            <person name="Viragh M."/>
            <person name="Kuo A."/>
            <person name="Thoen E."/>
            <person name="Andreopoulos B."/>
            <person name="Lu D."/>
            <person name="Skrede I."/>
            <person name="Drula E."/>
            <person name="Henrissat B."/>
            <person name="Morin E."/>
            <person name="Kohler A."/>
            <person name="Barry K."/>
            <person name="LaButti K."/>
            <person name="Morin E."/>
            <person name="Salamov A."/>
            <person name="Lipzen A."/>
            <person name="Mereny Z."/>
            <person name="Hegedus B."/>
            <person name="Baldrian P."/>
            <person name="Stursova M."/>
            <person name="Weitz H."/>
            <person name="Taylor A."/>
            <person name="Grigoriev I.V."/>
            <person name="Nagy L.G."/>
            <person name="Martin F."/>
            <person name="Kauserud H."/>
        </authorList>
    </citation>
    <scope>NUCLEOTIDE SEQUENCE</scope>
    <source>
        <strain evidence="2">9284</strain>
    </source>
</reference>
<dbReference type="Gene3D" id="6.10.140.180">
    <property type="match status" value="1"/>
</dbReference>
<dbReference type="SUPFAM" id="SSF46785">
    <property type="entry name" value="Winged helix' DNA-binding domain"/>
    <property type="match status" value="2"/>
</dbReference>